<keyword evidence="2" id="KW-0002">3D-structure</keyword>
<evidence type="ECO:0007829" key="2">
    <source>
        <dbReference type="PDB" id="7UYX"/>
    </source>
</evidence>
<dbReference type="EMBL" id="MK599315">
    <property type="protein sequence ID" value="QBX32150.1"/>
    <property type="molecule type" value="Genomic_DNA"/>
</dbReference>
<dbReference type="PDB" id="7UYX">
    <property type="method" value="X-ray"/>
    <property type="resolution" value="2.63 A"/>
    <property type="chains" value="A/B/C/D=1-193"/>
</dbReference>
<accession>A0ACD6BAA2</accession>
<name>A0ACD6BAA2_9CAUD</name>
<evidence type="ECO:0000313" key="1">
    <source>
        <dbReference type="EMBL" id="QBX32150.1"/>
    </source>
</evidence>
<organism evidence="1">
    <name type="scientific">Pseudomonas phage PA1C</name>
    <dbReference type="NCBI Taxonomy" id="2562177"/>
    <lineage>
        <taxon>Viruses</taxon>
        <taxon>Duplodnaviria</taxon>
        <taxon>Heunggongvirae</taxon>
        <taxon>Uroviricota</taxon>
        <taxon>Caudoviricetes</taxon>
    </lineage>
</organism>
<protein>
    <submittedName>
        <fullName evidence="1">Uncharacterized protein</fullName>
    </submittedName>
</protein>
<reference evidence="2" key="2">
    <citation type="journal article" date="2023" name="Nat. Struct. Mol. Biol.">
        <title>Identification of the bacteriophage nucleus protein interaction network.</title>
        <authorList>
            <person name="Enustun E."/>
            <person name="Deep A."/>
            <person name="Gu Y."/>
            <person name="Nguyen K.T."/>
            <person name="Chaikeeratisak V."/>
            <person name="Armbruster E."/>
            <person name="Ghassemian M."/>
            <person name="Villa E."/>
            <person name="Pogliano J."/>
            <person name="Corbett K.D."/>
        </authorList>
    </citation>
    <scope>X-RAY CRYSTALLOGRAPHY (2.63 ANGSTROMS) OF 1-193</scope>
</reference>
<reference evidence="1" key="1">
    <citation type="submission" date="2019-03" db="EMBL/GenBank/DDBJ databases">
        <title>Phage therapy of healthcare-associated infections.</title>
        <authorList>
            <person name="Kiseleva I.A."/>
            <person name="Aleshkin A.A."/>
            <person name="Rubalskii E.O."/>
            <person name="Zulkarneev E.R."/>
            <person name="Bochkareva S.S."/>
            <person name="Efimova O.G."/>
        </authorList>
    </citation>
    <scope>NUCLEOTIDE SEQUENCE</scope>
</reference>
<accession>A0A4D6BFJ2</accession>
<proteinExistence type="evidence at protein level"/>
<sequence length="193" mass="21851">MTAVNYPFVDTMDKFDKITKGLIFEHQAEGESETMISHELSILDNDGVVHSLHFSQITSLIDTITGKHPSLELPPQLFLITQYLLEDLKEVGEKGFVITEYFIDVLPTGNKAIFRGTLAHKSTVDGHPDFDPSSTISKKEFEFSLNQFSILQQIALSHCIANLHEECAGFRGTFDVEYTFHWTPFAFNVKFSE</sequence>